<reference evidence="6" key="2">
    <citation type="submission" date="2016-10" db="EMBL/GenBank/DDBJ databases">
        <authorList>
            <person name="Wibberg D."/>
        </authorList>
    </citation>
    <scope>NUCLEOTIDE SEQUENCE [LARGE SCALE GENOMIC DNA]</scope>
</reference>
<dbReference type="RefSeq" id="WP_072370785.1">
    <property type="nucleotide sequence ID" value="NZ_FNXB01000003.1"/>
</dbReference>
<dbReference type="SMART" id="SM00028">
    <property type="entry name" value="TPR"/>
    <property type="match status" value="2"/>
</dbReference>
<dbReference type="PROSITE" id="PS50005">
    <property type="entry name" value="TPR"/>
    <property type="match status" value="1"/>
</dbReference>
<dbReference type="InterPro" id="IPR019734">
    <property type="entry name" value="TPR_rpt"/>
</dbReference>
<dbReference type="Pfam" id="PF13432">
    <property type="entry name" value="TPR_16"/>
    <property type="match status" value="1"/>
</dbReference>
<dbReference type="STRING" id="501024.RTCCBAU85039_0681"/>
<evidence type="ECO:0000313" key="4">
    <source>
        <dbReference type="EMBL" id="SEH49077.1"/>
    </source>
</evidence>
<reference evidence="4" key="1">
    <citation type="submission" date="2016-10" db="EMBL/GenBank/DDBJ databases">
        <authorList>
            <person name="de Groot N.N."/>
        </authorList>
    </citation>
    <scope>NUCLEOTIDE SEQUENCE [LARGE SCALE GENOMIC DNA]</scope>
    <source>
        <strain evidence="4">CCBAU85039</strain>
    </source>
</reference>
<evidence type="ECO:0000313" key="6">
    <source>
        <dbReference type="Proteomes" id="UP000183063"/>
    </source>
</evidence>
<keyword evidence="3" id="KW-0732">Signal</keyword>
<name>A0A1H8CNI2_9HYPH</name>
<accession>A0A1H8CNI2</accession>
<feature type="signal peptide" evidence="3">
    <location>
        <begin position="1"/>
        <end position="28"/>
    </location>
</feature>
<keyword evidence="1" id="KW-0802">TPR repeat</keyword>
<dbReference type="OrthoDB" id="8592798at2"/>
<evidence type="ECO:0000256" key="3">
    <source>
        <dbReference type="SAM" id="SignalP"/>
    </source>
</evidence>
<dbReference type="SUPFAM" id="SSF48452">
    <property type="entry name" value="TPR-like"/>
    <property type="match status" value="1"/>
</dbReference>
<dbReference type="InterPro" id="IPR011990">
    <property type="entry name" value="TPR-like_helical_dom_sf"/>
</dbReference>
<dbReference type="Proteomes" id="UP000183063">
    <property type="component" value="Unassembled WGS sequence"/>
</dbReference>
<dbReference type="AlphaFoldDB" id="A0A1H8CNI2"/>
<evidence type="ECO:0000256" key="1">
    <source>
        <dbReference type="PROSITE-ProRule" id="PRU00339"/>
    </source>
</evidence>
<reference evidence="5 7" key="3">
    <citation type="submission" date="2016-10" db="EMBL/GenBank/DDBJ databases">
        <authorList>
            <person name="Varghese N."/>
            <person name="Submissions S."/>
        </authorList>
    </citation>
    <scope>NUCLEOTIDE SEQUENCE [LARGE SCALE GENOMIC DNA]</scope>
    <source>
        <strain evidence="5 7">CGMCC 1.7071</strain>
    </source>
</reference>
<feature type="chain" id="PRO_5030029429" evidence="3">
    <location>
        <begin position="29"/>
        <end position="191"/>
    </location>
</feature>
<keyword evidence="4" id="KW-0449">Lipoprotein</keyword>
<feature type="repeat" description="TPR" evidence="1">
    <location>
        <begin position="110"/>
        <end position="143"/>
    </location>
</feature>
<evidence type="ECO:0000256" key="2">
    <source>
        <dbReference type="SAM" id="MobiDB-lite"/>
    </source>
</evidence>
<feature type="compositionally biased region" description="Gly residues" evidence="2">
    <location>
        <begin position="38"/>
        <end position="49"/>
    </location>
</feature>
<evidence type="ECO:0000313" key="7">
    <source>
        <dbReference type="Proteomes" id="UP000198939"/>
    </source>
</evidence>
<dbReference type="Gene3D" id="1.25.40.10">
    <property type="entry name" value="Tetratricopeptide repeat domain"/>
    <property type="match status" value="1"/>
</dbReference>
<dbReference type="EMBL" id="FOCV01000001">
    <property type="protein sequence ID" value="SEM96459.1"/>
    <property type="molecule type" value="Genomic_DNA"/>
</dbReference>
<feature type="region of interest" description="Disordered" evidence="2">
    <location>
        <begin position="38"/>
        <end position="57"/>
    </location>
</feature>
<dbReference type="EMBL" id="FNXB01000003">
    <property type="protein sequence ID" value="SEH49077.1"/>
    <property type="molecule type" value="Genomic_DNA"/>
</dbReference>
<gene>
    <name evidence="4" type="ORF">RTCCBAU85039_0681</name>
    <name evidence="5" type="ORF">SAMN05216228_1001233</name>
</gene>
<dbReference type="Proteomes" id="UP000198939">
    <property type="component" value="Unassembled WGS sequence"/>
</dbReference>
<protein>
    <submittedName>
        <fullName evidence="4">Putative PEP-CTERM system TPR-repeat lipoprotein</fullName>
    </submittedName>
    <submittedName>
        <fullName evidence="5">Tetratricopeptide repeat-containing protein</fullName>
    </submittedName>
</protein>
<keyword evidence="7" id="KW-1185">Reference proteome</keyword>
<organism evidence="4 6">
    <name type="scientific">Rhizobium tibeticum</name>
    <dbReference type="NCBI Taxonomy" id="501024"/>
    <lineage>
        <taxon>Bacteria</taxon>
        <taxon>Pseudomonadati</taxon>
        <taxon>Pseudomonadota</taxon>
        <taxon>Alphaproteobacteria</taxon>
        <taxon>Hyphomicrobiales</taxon>
        <taxon>Rhizobiaceae</taxon>
        <taxon>Rhizobium/Agrobacterium group</taxon>
        <taxon>Rhizobium</taxon>
    </lineage>
</organism>
<proteinExistence type="predicted"/>
<sequence length="191" mass="20323">MTIATVRIASILVGGCIAAFALSAPAFAIGGGGSGGSGSSGAGSSGGSSGTMPTCKKGQMYDKRTKRCVKQSSANVTEENRTDYAYSLAKAGRYEEALAMLDTLKNPNTAEALNYRGYATRKLGRTDEGISYYLKSVELDPKYAQVREYLGEAYVVKGRLDLAKEQLETIKAICGTECEAYRDLNEAILKP</sequence>
<evidence type="ECO:0000313" key="5">
    <source>
        <dbReference type="EMBL" id="SEM96459.1"/>
    </source>
</evidence>